<gene>
    <name evidence="2" type="ORF">EV186_108220</name>
</gene>
<dbReference type="EMBL" id="SNXZ01000008">
    <property type="protein sequence ID" value="TDP92007.1"/>
    <property type="molecule type" value="Genomic_DNA"/>
</dbReference>
<dbReference type="InterPro" id="IPR037523">
    <property type="entry name" value="VOC_core"/>
</dbReference>
<comment type="caution">
    <text evidence="2">The sequence shown here is derived from an EMBL/GenBank/DDBJ whole genome shotgun (WGS) entry which is preliminary data.</text>
</comment>
<reference evidence="2 3" key="1">
    <citation type="submission" date="2019-03" db="EMBL/GenBank/DDBJ databases">
        <title>Genomic Encyclopedia of Type Strains, Phase IV (KMG-IV): sequencing the most valuable type-strain genomes for metagenomic binning, comparative biology and taxonomic classification.</title>
        <authorList>
            <person name="Goeker M."/>
        </authorList>
    </citation>
    <scope>NUCLEOTIDE SEQUENCE [LARGE SCALE GENOMIC DNA]</scope>
    <source>
        <strain evidence="2 3">DSM 45361</strain>
    </source>
</reference>
<dbReference type="InterPro" id="IPR029068">
    <property type="entry name" value="Glyas_Bleomycin-R_OHBP_Dase"/>
</dbReference>
<dbReference type="CDD" id="cd06587">
    <property type="entry name" value="VOC"/>
    <property type="match status" value="1"/>
</dbReference>
<evidence type="ECO:0000259" key="1">
    <source>
        <dbReference type="PROSITE" id="PS51819"/>
    </source>
</evidence>
<dbReference type="PROSITE" id="PS51819">
    <property type="entry name" value="VOC"/>
    <property type="match status" value="1"/>
</dbReference>
<accession>A0A4R6RZH2</accession>
<protein>
    <recommendedName>
        <fullName evidence="1">VOC domain-containing protein</fullName>
    </recommendedName>
</protein>
<name>A0A4R6RZH2_LABRH</name>
<dbReference type="PANTHER" id="PTHR35908">
    <property type="entry name" value="HYPOTHETICAL FUSION PROTEIN"/>
    <property type="match status" value="1"/>
</dbReference>
<dbReference type="Pfam" id="PF18029">
    <property type="entry name" value="Glyoxalase_6"/>
    <property type="match status" value="1"/>
</dbReference>
<evidence type="ECO:0000313" key="3">
    <source>
        <dbReference type="Proteomes" id="UP000295444"/>
    </source>
</evidence>
<dbReference type="InterPro" id="IPR041581">
    <property type="entry name" value="Glyoxalase_6"/>
</dbReference>
<feature type="domain" description="VOC" evidence="1">
    <location>
        <begin position="1"/>
        <end position="138"/>
    </location>
</feature>
<keyword evidence="3" id="KW-1185">Reference proteome</keyword>
<sequence length="138" mass="15586">MRTQVAFDCADPHAQARFWAQVFGTVVEDHHDLVEQLVAAGRMSAEERIVLDRRSAFRDVAAVRDPSGVEPRLFFQRVPEGKSAKNRCHVDIHVDEADKPAEVERLMALGARHLETHADRGPTVYVMQDPEGNEFCLH</sequence>
<dbReference type="OrthoDB" id="3295209at2"/>
<evidence type="ECO:0000313" key="2">
    <source>
        <dbReference type="EMBL" id="TDP92007.1"/>
    </source>
</evidence>
<dbReference type="Gene3D" id="3.10.180.10">
    <property type="entry name" value="2,3-Dihydroxybiphenyl 1,2-Dioxygenase, domain 1"/>
    <property type="match status" value="1"/>
</dbReference>
<dbReference type="AlphaFoldDB" id="A0A4R6RZH2"/>
<organism evidence="2 3">
    <name type="scientific">Labedaea rhizosphaerae</name>
    <dbReference type="NCBI Taxonomy" id="598644"/>
    <lineage>
        <taxon>Bacteria</taxon>
        <taxon>Bacillati</taxon>
        <taxon>Actinomycetota</taxon>
        <taxon>Actinomycetes</taxon>
        <taxon>Pseudonocardiales</taxon>
        <taxon>Pseudonocardiaceae</taxon>
        <taxon>Labedaea</taxon>
    </lineage>
</organism>
<dbReference type="Proteomes" id="UP000295444">
    <property type="component" value="Unassembled WGS sequence"/>
</dbReference>
<dbReference type="PANTHER" id="PTHR35908:SF1">
    <property type="entry name" value="CONSERVED PROTEIN"/>
    <property type="match status" value="1"/>
</dbReference>
<dbReference type="SUPFAM" id="SSF54593">
    <property type="entry name" value="Glyoxalase/Bleomycin resistance protein/Dihydroxybiphenyl dioxygenase"/>
    <property type="match status" value="1"/>
</dbReference>
<proteinExistence type="predicted"/>